<dbReference type="SFLD" id="SFLDS00003">
    <property type="entry name" value="Haloacid_Dehalogenase"/>
    <property type="match status" value="1"/>
</dbReference>
<gene>
    <name evidence="6" type="ORF">DFP86_10748</name>
</gene>
<dbReference type="InterPro" id="IPR023214">
    <property type="entry name" value="HAD_sf"/>
</dbReference>
<dbReference type="InterPro" id="IPR036412">
    <property type="entry name" value="HAD-like_sf"/>
</dbReference>
<dbReference type="Proteomes" id="UP000295611">
    <property type="component" value="Unassembled WGS sequence"/>
</dbReference>
<name>A0A4R7B4W2_9NEIS</name>
<dbReference type="InterPro" id="IPR006379">
    <property type="entry name" value="HAD-SF_hydro_IIB"/>
</dbReference>
<dbReference type="GO" id="GO:0016791">
    <property type="term" value="F:phosphatase activity"/>
    <property type="evidence" value="ECO:0007669"/>
    <property type="project" value="UniProtKB-ARBA"/>
</dbReference>
<dbReference type="NCBIfam" id="TIGR00099">
    <property type="entry name" value="Cof-subfamily"/>
    <property type="match status" value="1"/>
</dbReference>
<dbReference type="Gene3D" id="3.30.1240.10">
    <property type="match status" value="1"/>
</dbReference>
<evidence type="ECO:0000313" key="7">
    <source>
        <dbReference type="Proteomes" id="UP000295611"/>
    </source>
</evidence>
<evidence type="ECO:0000256" key="3">
    <source>
        <dbReference type="ARBA" id="ARBA00022801"/>
    </source>
</evidence>
<protein>
    <recommendedName>
        <fullName evidence="8">Cof subfamily protein (Haloacid dehalogenase superfamily)/HAD superfamily hydrolase (TIGR01484 family)</fullName>
    </recommendedName>
</protein>
<comment type="similarity">
    <text evidence="5">Belongs to the HAD-like hydrolase superfamily. Cof family.</text>
</comment>
<dbReference type="AlphaFoldDB" id="A0A4R7B4W2"/>
<organism evidence="6 7">
    <name type="scientific">Paludibacterium purpuratum</name>
    <dbReference type="NCBI Taxonomy" id="1144873"/>
    <lineage>
        <taxon>Bacteria</taxon>
        <taxon>Pseudomonadati</taxon>
        <taxon>Pseudomonadota</taxon>
        <taxon>Betaproteobacteria</taxon>
        <taxon>Neisseriales</taxon>
        <taxon>Chromobacteriaceae</taxon>
        <taxon>Paludibacterium</taxon>
    </lineage>
</organism>
<dbReference type="PANTHER" id="PTHR47267:SF4">
    <property type="entry name" value="PYRIDOXAL PHOSPHATE PHOSPHATASE YIGL"/>
    <property type="match status" value="1"/>
</dbReference>
<evidence type="ECO:0000256" key="5">
    <source>
        <dbReference type="ARBA" id="ARBA00034778"/>
    </source>
</evidence>
<comment type="cofactor">
    <cofactor evidence="1">
        <name>Mg(2+)</name>
        <dbReference type="ChEBI" id="CHEBI:18420"/>
    </cofactor>
</comment>
<evidence type="ECO:0000256" key="1">
    <source>
        <dbReference type="ARBA" id="ARBA00001946"/>
    </source>
</evidence>
<dbReference type="CDD" id="cd07516">
    <property type="entry name" value="HAD_Pase"/>
    <property type="match status" value="1"/>
</dbReference>
<keyword evidence="4" id="KW-0460">Magnesium</keyword>
<dbReference type="SUPFAM" id="SSF56784">
    <property type="entry name" value="HAD-like"/>
    <property type="match status" value="1"/>
</dbReference>
<comment type="caution">
    <text evidence="6">The sequence shown here is derived from an EMBL/GenBank/DDBJ whole genome shotgun (WGS) entry which is preliminary data.</text>
</comment>
<sequence length="277" mass="30432">MIPTLTFSSPFTVYQLIVSDLDGTLLDGNHSVDAYTAQTLQSLDNLGVHLAIATGRHFLDVTGIRASLGVRAHLITSNGARIHDPDDQPIHRSDIPPALVRQLTDPALSRGCLLNFYLDDAWLIDQPCQWILDMHQDSGFQYQVSDLTRHSGEGVAKVLYIAEHAHLLEVEQQLHARFGDVASITFSADDCLEVMAPDVSKGNALKLILNRLGVDAADCLAFGDGQNDIELLQVAGHPRIMGNAHPRLATQLPSAQRIGHHRDAAVARHLRELFKLR</sequence>
<dbReference type="GO" id="GO:0046872">
    <property type="term" value="F:metal ion binding"/>
    <property type="evidence" value="ECO:0007669"/>
    <property type="project" value="UniProtKB-KW"/>
</dbReference>
<dbReference type="Gene3D" id="3.40.50.1000">
    <property type="entry name" value="HAD superfamily/HAD-like"/>
    <property type="match status" value="1"/>
</dbReference>
<evidence type="ECO:0008006" key="8">
    <source>
        <dbReference type="Google" id="ProtNLM"/>
    </source>
</evidence>
<keyword evidence="2" id="KW-0479">Metal-binding</keyword>
<proteinExistence type="inferred from homology"/>
<dbReference type="SFLD" id="SFLDG01140">
    <property type="entry name" value="C2.B:_Phosphomannomutase_and_P"/>
    <property type="match status" value="1"/>
</dbReference>
<dbReference type="PANTHER" id="PTHR47267">
    <property type="match status" value="1"/>
</dbReference>
<keyword evidence="3" id="KW-0378">Hydrolase</keyword>
<evidence type="ECO:0000256" key="4">
    <source>
        <dbReference type="ARBA" id="ARBA00022842"/>
    </source>
</evidence>
<dbReference type="InterPro" id="IPR000150">
    <property type="entry name" value="Cof"/>
</dbReference>
<evidence type="ECO:0000313" key="6">
    <source>
        <dbReference type="EMBL" id="TDR79684.1"/>
    </source>
</evidence>
<dbReference type="PROSITE" id="PS01229">
    <property type="entry name" value="COF_2"/>
    <property type="match status" value="1"/>
</dbReference>
<dbReference type="RefSeq" id="WP_208108292.1">
    <property type="nucleotide sequence ID" value="NZ_SNZP01000007.1"/>
</dbReference>
<dbReference type="NCBIfam" id="TIGR01484">
    <property type="entry name" value="HAD-SF-IIB"/>
    <property type="match status" value="1"/>
</dbReference>
<keyword evidence="7" id="KW-1185">Reference proteome</keyword>
<dbReference type="Pfam" id="PF08282">
    <property type="entry name" value="Hydrolase_3"/>
    <property type="match status" value="1"/>
</dbReference>
<accession>A0A4R7B4W2</accession>
<evidence type="ECO:0000256" key="2">
    <source>
        <dbReference type="ARBA" id="ARBA00022723"/>
    </source>
</evidence>
<reference evidence="6 7" key="1">
    <citation type="submission" date="2019-03" db="EMBL/GenBank/DDBJ databases">
        <title>Genomic Encyclopedia of Type Strains, Phase III (KMG-III): the genomes of soil and plant-associated and newly described type strains.</title>
        <authorList>
            <person name="Whitman W."/>
        </authorList>
    </citation>
    <scope>NUCLEOTIDE SEQUENCE [LARGE SCALE GENOMIC DNA]</scope>
    <source>
        <strain evidence="6 7">CECT 8976</strain>
    </source>
</reference>
<dbReference type="EMBL" id="SNZP01000007">
    <property type="protein sequence ID" value="TDR79684.1"/>
    <property type="molecule type" value="Genomic_DNA"/>
</dbReference>